<reference evidence="7 8" key="1">
    <citation type="submission" date="2016-10" db="EMBL/GenBank/DDBJ databases">
        <title>Complete Genome Sequence of Peptococcaceae strain DCMF.</title>
        <authorList>
            <person name="Edwards R.J."/>
            <person name="Holland S.I."/>
            <person name="Deshpande N.P."/>
            <person name="Wong Y.K."/>
            <person name="Ertan H."/>
            <person name="Manefield M."/>
            <person name="Russell T.L."/>
            <person name="Lee M.J."/>
        </authorList>
    </citation>
    <scope>NUCLEOTIDE SEQUENCE [LARGE SCALE GENOMIC DNA]</scope>
    <source>
        <strain evidence="7 8">DCMF</strain>
    </source>
</reference>
<dbReference type="PANTHER" id="PTHR43095">
    <property type="entry name" value="SUGAR KINASE"/>
    <property type="match status" value="1"/>
</dbReference>
<dbReference type="RefSeq" id="WP_148135150.1">
    <property type="nucleotide sequence ID" value="NZ_CP017634.1"/>
</dbReference>
<accession>A0A3G1KTY9</accession>
<feature type="domain" description="Carbohydrate kinase FGGY C-terminal" evidence="6">
    <location>
        <begin position="253"/>
        <end position="431"/>
    </location>
</feature>
<dbReference type="GO" id="GO:0005975">
    <property type="term" value="P:carbohydrate metabolic process"/>
    <property type="evidence" value="ECO:0007669"/>
    <property type="project" value="InterPro"/>
</dbReference>
<protein>
    <recommendedName>
        <fullName evidence="9">Xylulokinase</fullName>
    </recommendedName>
</protein>
<dbReference type="InterPro" id="IPR043129">
    <property type="entry name" value="ATPase_NBD"/>
</dbReference>
<dbReference type="Pfam" id="PF02782">
    <property type="entry name" value="FGGY_C"/>
    <property type="match status" value="1"/>
</dbReference>
<dbReference type="PANTHER" id="PTHR43095:SF2">
    <property type="entry name" value="GLUCONOKINASE"/>
    <property type="match status" value="1"/>
</dbReference>
<dbReference type="PIRSF" id="PIRSF000538">
    <property type="entry name" value="GlpK"/>
    <property type="match status" value="1"/>
</dbReference>
<keyword evidence="8" id="KW-1185">Reference proteome</keyword>
<dbReference type="GO" id="GO:0016301">
    <property type="term" value="F:kinase activity"/>
    <property type="evidence" value="ECO:0007669"/>
    <property type="project" value="UniProtKB-KW"/>
</dbReference>
<dbReference type="Pfam" id="PF00370">
    <property type="entry name" value="FGGY_N"/>
    <property type="match status" value="1"/>
</dbReference>
<dbReference type="SUPFAM" id="SSF53067">
    <property type="entry name" value="Actin-like ATPase domain"/>
    <property type="match status" value="2"/>
</dbReference>
<feature type="domain" description="Carbohydrate kinase FGGY N-terminal" evidence="5">
    <location>
        <begin position="8"/>
        <end position="240"/>
    </location>
</feature>
<keyword evidence="3 4" id="KW-0418">Kinase</keyword>
<dbReference type="CDD" id="cd07808">
    <property type="entry name" value="ASKHA_NBD_FGGY_EcXK-like"/>
    <property type="match status" value="1"/>
</dbReference>
<dbReference type="InterPro" id="IPR018485">
    <property type="entry name" value="FGGY_C"/>
</dbReference>
<sequence>MKHDGLGILGIDVGTSSLKAVAFNGTGEIQALSRVAYTYAIPQSGWAEIDPETWWLALKKALLDLESQDIQLKKLSAVSFTGQMHTGVLLDQENVPISPAILWLDRRAAGETEELRQKLNLPPYQLNSTYTLPKLLWMHRHRPELMEKAKRILWPKDYLRWRFTGEICTDETDAIGSGLYDWEGKCWDPERVKMLGWAPEVLPPIRPSNADGGTVLSSVAEELGLNPNLKVVIGMGDMAALLGGAPLKEGRVVCSLGSSSMIFTRLFDHRNVSAPDHSLYSLRMGSFHLFGGVSSITGAALDWLYEQVYGGRERHIPFESFIHAALDVKPGAEGLVFLPYLAGERSPYWSDQITGGFTGLKISHDMRHLTRAVLEGVAFSLRHILDLFRESGVPVTELALAAGGVRTPGWAQIMADVCQMDVFIYTGQETVTRVLFAACMDYLEQADFEEILTASFDQPRVICCRPELSGVYEENYQKYRQFSRFAAANASK</sequence>
<evidence type="ECO:0000313" key="8">
    <source>
        <dbReference type="Proteomes" id="UP000323521"/>
    </source>
</evidence>
<evidence type="ECO:0000256" key="1">
    <source>
        <dbReference type="ARBA" id="ARBA00009156"/>
    </source>
</evidence>
<evidence type="ECO:0008006" key="9">
    <source>
        <dbReference type="Google" id="ProtNLM"/>
    </source>
</evidence>
<evidence type="ECO:0000259" key="5">
    <source>
        <dbReference type="Pfam" id="PF00370"/>
    </source>
</evidence>
<name>A0A3G1KTY9_FORW1</name>
<proteinExistence type="inferred from homology"/>
<dbReference type="Gene3D" id="3.30.420.40">
    <property type="match status" value="2"/>
</dbReference>
<dbReference type="AlphaFoldDB" id="A0A3G1KTY9"/>
<dbReference type="InterPro" id="IPR050406">
    <property type="entry name" value="FGGY_Carb_Kinase"/>
</dbReference>
<dbReference type="Proteomes" id="UP000323521">
    <property type="component" value="Chromosome"/>
</dbReference>
<dbReference type="KEGG" id="fwa:DCMF_14895"/>
<evidence type="ECO:0000259" key="6">
    <source>
        <dbReference type="Pfam" id="PF02782"/>
    </source>
</evidence>
<dbReference type="EMBL" id="CP017634">
    <property type="protein sequence ID" value="ATW25887.1"/>
    <property type="molecule type" value="Genomic_DNA"/>
</dbReference>
<dbReference type="InterPro" id="IPR018484">
    <property type="entry name" value="FGGY_N"/>
</dbReference>
<organism evidence="7 8">
    <name type="scientific">Formimonas warabiya</name>
    <dbReference type="NCBI Taxonomy" id="1761012"/>
    <lineage>
        <taxon>Bacteria</taxon>
        <taxon>Bacillati</taxon>
        <taxon>Bacillota</taxon>
        <taxon>Clostridia</taxon>
        <taxon>Eubacteriales</taxon>
        <taxon>Peptococcaceae</taxon>
        <taxon>Candidatus Formimonas</taxon>
    </lineage>
</organism>
<dbReference type="PROSITE" id="PS00445">
    <property type="entry name" value="FGGY_KINASES_2"/>
    <property type="match status" value="1"/>
</dbReference>
<dbReference type="GO" id="GO:0016773">
    <property type="term" value="F:phosphotransferase activity, alcohol group as acceptor"/>
    <property type="evidence" value="ECO:0007669"/>
    <property type="project" value="InterPro"/>
</dbReference>
<keyword evidence="2 4" id="KW-0808">Transferase</keyword>
<evidence type="ECO:0000256" key="2">
    <source>
        <dbReference type="ARBA" id="ARBA00022679"/>
    </source>
</evidence>
<evidence type="ECO:0000313" key="7">
    <source>
        <dbReference type="EMBL" id="ATW25887.1"/>
    </source>
</evidence>
<dbReference type="OrthoDB" id="9805576at2"/>
<dbReference type="InterPro" id="IPR000577">
    <property type="entry name" value="Carb_kinase_FGGY"/>
</dbReference>
<evidence type="ECO:0000256" key="4">
    <source>
        <dbReference type="RuleBase" id="RU003733"/>
    </source>
</evidence>
<dbReference type="InterPro" id="IPR018483">
    <property type="entry name" value="Carb_kinase_FGGY_CS"/>
</dbReference>
<evidence type="ECO:0000256" key="3">
    <source>
        <dbReference type="ARBA" id="ARBA00022777"/>
    </source>
</evidence>
<comment type="similarity">
    <text evidence="1 4">Belongs to the FGGY kinase family.</text>
</comment>
<gene>
    <name evidence="7" type="ORF">DCMF_14895</name>
</gene>